<accession>A0A645HXU1</accession>
<protein>
    <submittedName>
        <fullName evidence="2">Uncharacterized protein</fullName>
    </submittedName>
</protein>
<name>A0A645HXU1_9ZZZZ</name>
<dbReference type="EMBL" id="VSSQ01101658">
    <property type="protein sequence ID" value="MPN43322.1"/>
    <property type="molecule type" value="Genomic_DNA"/>
</dbReference>
<comment type="caution">
    <text evidence="2">The sequence shown here is derived from an EMBL/GenBank/DDBJ whole genome shotgun (WGS) entry which is preliminary data.</text>
</comment>
<gene>
    <name evidence="2" type="ORF">SDC9_190881</name>
</gene>
<evidence type="ECO:0000256" key="1">
    <source>
        <dbReference type="SAM" id="MobiDB-lite"/>
    </source>
</evidence>
<dbReference type="AlphaFoldDB" id="A0A645HXU1"/>
<proteinExistence type="predicted"/>
<sequence length="115" mass="12818">MTKSEVESLESNLEKKYKINSALEIKLSSIEDESVREFIESKIDKEKITLNEDGINLDGLDEQFNSVSEKYSTLIGNTPINTGSIGNHARTNNNQSSGDSQTSFMEVISNNSLRK</sequence>
<evidence type="ECO:0000313" key="2">
    <source>
        <dbReference type="EMBL" id="MPN43322.1"/>
    </source>
</evidence>
<organism evidence="2">
    <name type="scientific">bioreactor metagenome</name>
    <dbReference type="NCBI Taxonomy" id="1076179"/>
    <lineage>
        <taxon>unclassified sequences</taxon>
        <taxon>metagenomes</taxon>
        <taxon>ecological metagenomes</taxon>
    </lineage>
</organism>
<feature type="region of interest" description="Disordered" evidence="1">
    <location>
        <begin position="81"/>
        <end position="115"/>
    </location>
</feature>
<reference evidence="2" key="1">
    <citation type="submission" date="2019-08" db="EMBL/GenBank/DDBJ databases">
        <authorList>
            <person name="Kucharzyk K."/>
            <person name="Murdoch R.W."/>
            <person name="Higgins S."/>
            <person name="Loffler F."/>
        </authorList>
    </citation>
    <scope>NUCLEOTIDE SEQUENCE</scope>
</reference>